<reference evidence="2 4" key="1">
    <citation type="journal article" date="2015" name="Genome Announc.">
        <title>Expanding the biotechnology potential of lactobacilli through comparative genomics of 213 strains and associated genera.</title>
        <authorList>
            <person name="Sun Z."/>
            <person name="Harris H.M."/>
            <person name="McCann A."/>
            <person name="Guo C."/>
            <person name="Argimon S."/>
            <person name="Zhang W."/>
            <person name="Yang X."/>
            <person name="Jeffery I.B."/>
            <person name="Cooney J.C."/>
            <person name="Kagawa T.F."/>
            <person name="Liu W."/>
            <person name="Song Y."/>
            <person name="Salvetti E."/>
            <person name="Wrobel A."/>
            <person name="Rasinkangas P."/>
            <person name="Parkhill J."/>
            <person name="Rea M.C."/>
            <person name="O'Sullivan O."/>
            <person name="Ritari J."/>
            <person name="Douillard F.P."/>
            <person name="Paul Ross R."/>
            <person name="Yang R."/>
            <person name="Briner A.E."/>
            <person name="Felis G.E."/>
            <person name="de Vos W.M."/>
            <person name="Barrangou R."/>
            <person name="Klaenhammer T.R."/>
            <person name="Caufield P.W."/>
            <person name="Cui Y."/>
            <person name="Zhang H."/>
            <person name="O'Toole P.W."/>
        </authorList>
    </citation>
    <scope>NUCLEOTIDE SEQUENCE [LARGE SCALE GENOMIC DNA]</scope>
    <source>
        <strain evidence="2 4">DSM 18001</strain>
    </source>
</reference>
<keyword evidence="1" id="KW-0079">Bacteriocin immunity</keyword>
<evidence type="ECO:0000256" key="1">
    <source>
        <dbReference type="ARBA" id="ARBA00023025"/>
    </source>
</evidence>
<dbReference type="Proteomes" id="UP000305541">
    <property type="component" value="Unassembled WGS sequence"/>
</dbReference>
<dbReference type="EMBL" id="JQBX01000030">
    <property type="protein sequence ID" value="KRN92751.1"/>
    <property type="molecule type" value="Genomic_DNA"/>
</dbReference>
<dbReference type="InterPro" id="IPR023130">
    <property type="entry name" value="Ta0600-like_sf"/>
</dbReference>
<comment type="caution">
    <text evidence="2">The sequence shown here is derived from an EMBL/GenBank/DDBJ whole genome shotgun (WGS) entry which is preliminary data.</text>
</comment>
<evidence type="ECO:0000313" key="2">
    <source>
        <dbReference type="EMBL" id="KRN92751.1"/>
    </source>
</evidence>
<dbReference type="InterPro" id="IPR015046">
    <property type="entry name" value="LciA_Immunity-like"/>
</dbReference>
<name>A0A0R2KT40_9LACO</name>
<gene>
    <name evidence="3" type="ORF">FEZ51_09760</name>
    <name evidence="2" type="ORF">IV81_GL001135</name>
</gene>
<dbReference type="RefSeq" id="WP_057804326.1">
    <property type="nucleotide sequence ID" value="NZ_JQBX01000030.1"/>
</dbReference>
<dbReference type="Gene3D" id="1.20.1440.50">
    <property type="entry name" value="Ta0600-like"/>
    <property type="match status" value="1"/>
</dbReference>
<dbReference type="GO" id="GO:0030153">
    <property type="term" value="P:bacteriocin immunity"/>
    <property type="evidence" value="ECO:0007669"/>
    <property type="project" value="UniProtKB-KW"/>
</dbReference>
<dbReference type="Pfam" id="PF08951">
    <property type="entry name" value="EntA_Immun"/>
    <property type="match status" value="1"/>
</dbReference>
<dbReference type="AlphaFoldDB" id="A0A0R2KT40"/>
<protein>
    <submittedName>
        <fullName evidence="3">Bacteriocin immunity protein</fullName>
    </submittedName>
</protein>
<sequence>MNKKQTELFQLIQNATLDFEVQKDPKLIELLEGFMKDLQRGIGPRMVSVKLSNAISCYLVLHHFKAPNALKVLFSRIEEKIKSREVMTSSYVLEASRRSKS</sequence>
<accession>A0A0R2KT40</accession>
<dbReference type="PATRIC" id="fig|331679.3.peg.1148"/>
<evidence type="ECO:0000313" key="5">
    <source>
        <dbReference type="Proteomes" id="UP000305541"/>
    </source>
</evidence>
<dbReference type="OrthoDB" id="2299380at2"/>
<dbReference type="SUPFAM" id="SSF109797">
    <property type="entry name" value="Bacteriocin immunity protein-like"/>
    <property type="match status" value="1"/>
</dbReference>
<evidence type="ECO:0000313" key="4">
    <source>
        <dbReference type="Proteomes" id="UP000051859"/>
    </source>
</evidence>
<keyword evidence="4" id="KW-1185">Reference proteome</keyword>
<reference evidence="3 5" key="2">
    <citation type="submission" date="2019-05" db="EMBL/GenBank/DDBJ databases">
        <title>The metagenome of a microbial culture collection derived from dairy environment covers the genomic content of the human microbiome.</title>
        <authorList>
            <person name="Roder T."/>
            <person name="Wuthrich D."/>
            <person name="Sattari Z."/>
            <person name="Von Ah U."/>
            <person name="Bar C."/>
            <person name="Ronchi F."/>
            <person name="Macpherson A.J."/>
            <person name="Ganal-Vonarburg S.C."/>
            <person name="Bruggmann R."/>
            <person name="Vergeres G."/>
        </authorList>
    </citation>
    <scope>NUCLEOTIDE SEQUENCE [LARGE SCALE GENOMIC DNA]</scope>
    <source>
        <strain evidence="3 5">FAM 18815</strain>
    </source>
</reference>
<proteinExistence type="predicted"/>
<dbReference type="EMBL" id="VBTH01000026">
    <property type="protein sequence ID" value="TLQ03359.1"/>
    <property type="molecule type" value="Genomic_DNA"/>
</dbReference>
<evidence type="ECO:0000313" key="3">
    <source>
        <dbReference type="EMBL" id="TLQ03359.1"/>
    </source>
</evidence>
<dbReference type="Proteomes" id="UP000051859">
    <property type="component" value="Unassembled WGS sequence"/>
</dbReference>
<organism evidence="2 4">
    <name type="scientific">Pediococcus stilesii</name>
    <dbReference type="NCBI Taxonomy" id="331679"/>
    <lineage>
        <taxon>Bacteria</taxon>
        <taxon>Bacillati</taxon>
        <taxon>Bacillota</taxon>
        <taxon>Bacilli</taxon>
        <taxon>Lactobacillales</taxon>
        <taxon>Lactobacillaceae</taxon>
        <taxon>Pediococcus</taxon>
    </lineage>
</organism>